<dbReference type="Gene3D" id="1.10.287.130">
    <property type="match status" value="1"/>
</dbReference>
<dbReference type="InterPro" id="IPR011006">
    <property type="entry name" value="CheY-like_superfamily"/>
</dbReference>
<evidence type="ECO:0008006" key="4">
    <source>
        <dbReference type="Google" id="ProtNLM"/>
    </source>
</evidence>
<dbReference type="CDD" id="cd00082">
    <property type="entry name" value="HisKA"/>
    <property type="match status" value="1"/>
</dbReference>
<name>A0A381RXJ7_9ZZZZ</name>
<dbReference type="PROSITE" id="PS50110">
    <property type="entry name" value="RESPONSE_REGULATORY"/>
    <property type="match status" value="1"/>
</dbReference>
<reference evidence="3" key="1">
    <citation type="submission" date="2018-05" db="EMBL/GenBank/DDBJ databases">
        <authorList>
            <person name="Lanie J.A."/>
            <person name="Ng W.-L."/>
            <person name="Kazmierczak K.M."/>
            <person name="Andrzejewski T.M."/>
            <person name="Davidsen T.M."/>
            <person name="Wayne K.J."/>
            <person name="Tettelin H."/>
            <person name="Glass J.I."/>
            <person name="Rusch D."/>
            <person name="Podicherti R."/>
            <person name="Tsui H.-C.T."/>
            <person name="Winkler M.E."/>
        </authorList>
    </citation>
    <scope>NUCLEOTIDE SEQUENCE</scope>
</reference>
<dbReference type="GO" id="GO:0052621">
    <property type="term" value="F:diguanylate cyclase activity"/>
    <property type="evidence" value="ECO:0007669"/>
    <property type="project" value="TreeGrafter"/>
</dbReference>
<dbReference type="AlphaFoldDB" id="A0A381RXJ7"/>
<dbReference type="Gene3D" id="3.40.50.2300">
    <property type="match status" value="1"/>
</dbReference>
<dbReference type="SUPFAM" id="SSF52172">
    <property type="entry name" value="CheY-like"/>
    <property type="match status" value="1"/>
</dbReference>
<dbReference type="SMART" id="SM00448">
    <property type="entry name" value="REC"/>
    <property type="match status" value="1"/>
</dbReference>
<dbReference type="Pfam" id="PF00072">
    <property type="entry name" value="Response_reg"/>
    <property type="match status" value="1"/>
</dbReference>
<dbReference type="SUPFAM" id="SSF55073">
    <property type="entry name" value="Nucleotide cyclase"/>
    <property type="match status" value="1"/>
</dbReference>
<dbReference type="GO" id="GO:1902201">
    <property type="term" value="P:negative regulation of bacterial-type flagellum-dependent cell motility"/>
    <property type="evidence" value="ECO:0007669"/>
    <property type="project" value="TreeGrafter"/>
</dbReference>
<evidence type="ECO:0000259" key="2">
    <source>
        <dbReference type="PROSITE" id="PS50887"/>
    </source>
</evidence>
<dbReference type="SUPFAM" id="SSF47384">
    <property type="entry name" value="Homodimeric domain of signal transducing histidine kinase"/>
    <property type="match status" value="1"/>
</dbReference>
<evidence type="ECO:0000313" key="3">
    <source>
        <dbReference type="EMBL" id="SUZ96575.1"/>
    </source>
</evidence>
<dbReference type="PANTHER" id="PTHR45138">
    <property type="entry name" value="REGULATORY COMPONENTS OF SENSORY TRANSDUCTION SYSTEM"/>
    <property type="match status" value="1"/>
</dbReference>
<dbReference type="PANTHER" id="PTHR45138:SF9">
    <property type="entry name" value="DIGUANYLATE CYCLASE DGCM-RELATED"/>
    <property type="match status" value="1"/>
</dbReference>
<sequence length="497" mass="55647">MTNTEKTFGKVTSKGAEEILLTQIKQEFTTPADAISDYIELIEKNITESSLNAEDELNQIKSGCKKLIDQYEDAFIENTGPNAINESRTPEEYSELRHNLRTPLNAIIGYSEILVEDLEDDLSEQSLADLQSIINLSREIEKAIEKFVDYIRGEKFISTGDGKDQVESAEALFKSLGNIDYSFELDKNVLSSDILIVDDNKTNCEVLERRLSAQGLSCRKAFDGKTAIDEVEKKVPDLILLDVILPDINGLELLKKFRSEHHSDSLPVIMVSAFNDVDSIAKCIQLGAQDYLPKPLNGTILLAKVVSCLERKIFREREKKLVNELHIRATTDQLTGIYNRRVVFEALEKSYSEVQSGQRKNFSVIMLDIDHFKKVNDTYGHAGGDEVLKATSSILNNLISEPNILGRIGGEEFLAVILEKELSEIHKFCDKLGSAIKENVVEYEGNSIRITSSGGVASTEESQNSSDLVNKADERLYEAKKLGRDRFIFSKSSKKGE</sequence>
<dbReference type="SMART" id="SM00388">
    <property type="entry name" value="HisKA"/>
    <property type="match status" value="1"/>
</dbReference>
<evidence type="ECO:0000259" key="1">
    <source>
        <dbReference type="PROSITE" id="PS50110"/>
    </source>
</evidence>
<dbReference type="GO" id="GO:0043709">
    <property type="term" value="P:cell adhesion involved in single-species biofilm formation"/>
    <property type="evidence" value="ECO:0007669"/>
    <property type="project" value="TreeGrafter"/>
</dbReference>
<dbReference type="SMART" id="SM00267">
    <property type="entry name" value="GGDEF"/>
    <property type="match status" value="1"/>
</dbReference>
<dbReference type="Pfam" id="PF00990">
    <property type="entry name" value="GGDEF"/>
    <property type="match status" value="1"/>
</dbReference>
<gene>
    <name evidence="3" type="ORF">METZ01_LOCUS49429</name>
</gene>
<dbReference type="NCBIfam" id="TIGR00254">
    <property type="entry name" value="GGDEF"/>
    <property type="match status" value="1"/>
</dbReference>
<protein>
    <recommendedName>
        <fullName evidence="4">Diguanylate cyclase</fullName>
    </recommendedName>
</protein>
<feature type="domain" description="Response regulatory" evidence="1">
    <location>
        <begin position="193"/>
        <end position="309"/>
    </location>
</feature>
<dbReference type="InterPro" id="IPR003661">
    <property type="entry name" value="HisK_dim/P_dom"/>
</dbReference>
<organism evidence="3">
    <name type="scientific">marine metagenome</name>
    <dbReference type="NCBI Taxonomy" id="408172"/>
    <lineage>
        <taxon>unclassified sequences</taxon>
        <taxon>metagenomes</taxon>
        <taxon>ecological metagenomes</taxon>
    </lineage>
</organism>
<dbReference type="InterPro" id="IPR050469">
    <property type="entry name" value="Diguanylate_Cyclase"/>
</dbReference>
<dbReference type="InterPro" id="IPR001789">
    <property type="entry name" value="Sig_transdc_resp-reg_receiver"/>
</dbReference>
<dbReference type="GO" id="GO:0005886">
    <property type="term" value="C:plasma membrane"/>
    <property type="evidence" value="ECO:0007669"/>
    <property type="project" value="TreeGrafter"/>
</dbReference>
<dbReference type="InterPro" id="IPR029787">
    <property type="entry name" value="Nucleotide_cyclase"/>
</dbReference>
<dbReference type="PROSITE" id="PS50887">
    <property type="entry name" value="GGDEF"/>
    <property type="match status" value="1"/>
</dbReference>
<accession>A0A381RXJ7</accession>
<proteinExistence type="predicted"/>
<feature type="domain" description="GGDEF" evidence="2">
    <location>
        <begin position="360"/>
        <end position="492"/>
    </location>
</feature>
<dbReference type="InterPro" id="IPR043128">
    <property type="entry name" value="Rev_trsase/Diguanyl_cyclase"/>
</dbReference>
<dbReference type="Gene3D" id="3.30.70.270">
    <property type="match status" value="1"/>
</dbReference>
<dbReference type="Pfam" id="PF00512">
    <property type="entry name" value="HisKA"/>
    <property type="match status" value="1"/>
</dbReference>
<dbReference type="InterPro" id="IPR000160">
    <property type="entry name" value="GGDEF_dom"/>
</dbReference>
<dbReference type="FunFam" id="3.30.70.270:FF:000001">
    <property type="entry name" value="Diguanylate cyclase domain protein"/>
    <property type="match status" value="1"/>
</dbReference>
<dbReference type="CDD" id="cd01949">
    <property type="entry name" value="GGDEF"/>
    <property type="match status" value="1"/>
</dbReference>
<dbReference type="InterPro" id="IPR036097">
    <property type="entry name" value="HisK_dim/P_sf"/>
</dbReference>
<dbReference type="EMBL" id="UINC01002428">
    <property type="protein sequence ID" value="SUZ96575.1"/>
    <property type="molecule type" value="Genomic_DNA"/>
</dbReference>
<dbReference type="GO" id="GO:0000155">
    <property type="term" value="F:phosphorelay sensor kinase activity"/>
    <property type="evidence" value="ECO:0007669"/>
    <property type="project" value="InterPro"/>
</dbReference>